<dbReference type="Proteomes" id="UP000261500">
    <property type="component" value="Unplaced"/>
</dbReference>
<dbReference type="GeneTree" id="ENSGT00940000177283"/>
<dbReference type="InterPro" id="IPR003887">
    <property type="entry name" value="LEM_dom"/>
</dbReference>
<dbReference type="FunFam" id="1.10.720.40:FF:000001">
    <property type="entry name" value="LEM domain containing 2, isoform CRA_a"/>
    <property type="match status" value="1"/>
</dbReference>
<dbReference type="SMART" id="SM00540">
    <property type="entry name" value="LEM"/>
    <property type="match status" value="1"/>
</dbReference>
<dbReference type="AlphaFoldDB" id="A0A3B3UKZ1"/>
<dbReference type="PANTHER" id="PTHR12019:SF5">
    <property type="entry name" value="EMERIN (EMERY-DREIFUSS MUSCULAR DYSTROPHY)"/>
    <property type="match status" value="1"/>
</dbReference>
<protein>
    <recommendedName>
        <fullName evidence="1">LEM domain-containing protein</fullName>
    </recommendedName>
</protein>
<dbReference type="Gene3D" id="1.10.720.40">
    <property type="match status" value="1"/>
</dbReference>
<dbReference type="PANTHER" id="PTHR12019">
    <property type="entry name" value="LAMINA-ASSOCIATED POLYPEPTIDE THYMOPOIETIN"/>
    <property type="match status" value="1"/>
</dbReference>
<proteinExistence type="predicted"/>
<dbReference type="Ensembl" id="ENSPLAT00000022209.1">
    <property type="protein sequence ID" value="ENSPLAP00000014035.1"/>
    <property type="gene ID" value="ENSPLAG00000017642.1"/>
</dbReference>
<dbReference type="SUPFAM" id="SSF63451">
    <property type="entry name" value="LEM domain"/>
    <property type="match status" value="1"/>
</dbReference>
<feature type="domain" description="LEM" evidence="1">
    <location>
        <begin position="1"/>
        <end position="44"/>
    </location>
</feature>
<name>A0A3B3UKZ1_9TELE</name>
<reference evidence="2" key="1">
    <citation type="submission" date="2025-08" db="UniProtKB">
        <authorList>
            <consortium name="Ensembl"/>
        </authorList>
    </citation>
    <scope>IDENTIFICATION</scope>
</reference>
<sequence>MPLSDKTDAQLSDLLTDYGIKHGPVVNSTRSLYEKKLEEALAKDRTFYREEDYQTKHNPCMHRKHNEIFKAFALLLLL</sequence>
<dbReference type="STRING" id="48699.ENSPLAP00000014035"/>
<dbReference type="Pfam" id="PF03020">
    <property type="entry name" value="LEM"/>
    <property type="match status" value="1"/>
</dbReference>
<evidence type="ECO:0000313" key="3">
    <source>
        <dbReference type="Proteomes" id="UP000261500"/>
    </source>
</evidence>
<reference evidence="2" key="2">
    <citation type="submission" date="2025-09" db="UniProtKB">
        <authorList>
            <consortium name="Ensembl"/>
        </authorList>
    </citation>
    <scope>IDENTIFICATION</scope>
</reference>
<organism evidence="2 3">
    <name type="scientific">Poecilia latipinna</name>
    <name type="common">sailfin molly</name>
    <dbReference type="NCBI Taxonomy" id="48699"/>
    <lineage>
        <taxon>Eukaryota</taxon>
        <taxon>Metazoa</taxon>
        <taxon>Chordata</taxon>
        <taxon>Craniata</taxon>
        <taxon>Vertebrata</taxon>
        <taxon>Euteleostomi</taxon>
        <taxon>Actinopterygii</taxon>
        <taxon>Neopterygii</taxon>
        <taxon>Teleostei</taxon>
        <taxon>Neoteleostei</taxon>
        <taxon>Acanthomorphata</taxon>
        <taxon>Ovalentaria</taxon>
        <taxon>Atherinomorphae</taxon>
        <taxon>Cyprinodontiformes</taxon>
        <taxon>Poeciliidae</taxon>
        <taxon>Poeciliinae</taxon>
        <taxon>Poecilia</taxon>
    </lineage>
</organism>
<dbReference type="PROSITE" id="PS50954">
    <property type="entry name" value="LEM"/>
    <property type="match status" value="1"/>
</dbReference>
<accession>A0A3B3UKZ1</accession>
<evidence type="ECO:0000259" key="1">
    <source>
        <dbReference type="PROSITE" id="PS50954"/>
    </source>
</evidence>
<dbReference type="InterPro" id="IPR011015">
    <property type="entry name" value="LEM/LEM-like_dom_sf"/>
</dbReference>
<dbReference type="InterPro" id="IPR051656">
    <property type="entry name" value="LEM_domain"/>
</dbReference>
<evidence type="ECO:0000313" key="2">
    <source>
        <dbReference type="Ensembl" id="ENSPLAP00000014035.1"/>
    </source>
</evidence>
<keyword evidence="3" id="KW-1185">Reference proteome</keyword>